<evidence type="ECO:0000313" key="1">
    <source>
        <dbReference type="EMBL" id="KAJ9056313.1"/>
    </source>
</evidence>
<protein>
    <submittedName>
        <fullName evidence="1">Uncharacterized protein</fullName>
    </submittedName>
</protein>
<evidence type="ECO:0000313" key="2">
    <source>
        <dbReference type="Proteomes" id="UP001165960"/>
    </source>
</evidence>
<organism evidence="1 2">
    <name type="scientific">Entomophthora muscae</name>
    <dbReference type="NCBI Taxonomy" id="34485"/>
    <lineage>
        <taxon>Eukaryota</taxon>
        <taxon>Fungi</taxon>
        <taxon>Fungi incertae sedis</taxon>
        <taxon>Zoopagomycota</taxon>
        <taxon>Entomophthoromycotina</taxon>
        <taxon>Entomophthoromycetes</taxon>
        <taxon>Entomophthorales</taxon>
        <taxon>Entomophthoraceae</taxon>
        <taxon>Entomophthora</taxon>
    </lineage>
</organism>
<dbReference type="Proteomes" id="UP001165960">
    <property type="component" value="Unassembled WGS sequence"/>
</dbReference>
<accession>A0ACC2S1Q5</accession>
<proteinExistence type="predicted"/>
<dbReference type="EMBL" id="QTSX02005967">
    <property type="protein sequence ID" value="KAJ9056313.1"/>
    <property type="molecule type" value="Genomic_DNA"/>
</dbReference>
<gene>
    <name evidence="1" type="ORF">DSO57_1034478</name>
</gene>
<keyword evidence="2" id="KW-1185">Reference proteome</keyword>
<reference evidence="1" key="1">
    <citation type="submission" date="2022-04" db="EMBL/GenBank/DDBJ databases">
        <title>Genome of the entomopathogenic fungus Entomophthora muscae.</title>
        <authorList>
            <person name="Elya C."/>
            <person name="Lovett B.R."/>
            <person name="Lee E."/>
            <person name="Macias A.M."/>
            <person name="Hajek A.E."/>
            <person name="De Bivort B.L."/>
            <person name="Kasson M.T."/>
            <person name="De Fine Licht H.H."/>
            <person name="Stajich J.E."/>
        </authorList>
    </citation>
    <scope>NUCLEOTIDE SEQUENCE</scope>
    <source>
        <strain evidence="1">Berkeley</strain>
    </source>
</reference>
<comment type="caution">
    <text evidence="1">The sequence shown here is derived from an EMBL/GenBank/DDBJ whole genome shotgun (WGS) entry which is preliminary data.</text>
</comment>
<name>A0ACC2S1Q5_9FUNG</name>
<sequence>MKRKPGCREMAASTRSSTTPGIPIQSYVKLIPASRKKILMVGSSGCGKTTLLNLFGQGQQQQISTEPAVFNEMVVKVRVTPTDIANLTVCDTSGRDEYRTFQHLSFKGAKVVLACFAVNDPHTLTELQTRFLPDIARFARRTHVIVVGCKADLRCAYPNSVPFTQAWEFSRSVGAIRYIETSSKWSANYCEPFSYAAKLLMFKSHPDLNQDPIVQFSYGSSVSFQSRSKSNCTIS</sequence>